<sequence length="242" mass="27426">MPIGRAAGLKLKAWRHSITGNMDHPSSTLASFDPTNTLGSLLIGGFIAVFLFSLSTVQTYLYYREYPKDRRLFKLMVAFVWICELAHTIGITNLIYVLVITFYGQPEKVVKFPPVLNLLIGFDAPVTAAVQIFYTDRIRRFIGRRIYIPVTLWFLSGIRMAGVYFLVIAAFMVPSETEYVVDWGWMFTLLFIMGAFVDVAIAIALVANLYTHRKHVFSPSVICLYQDLLFDKRPPPAPKNVG</sequence>
<feature type="transmembrane region" description="Helical" evidence="1">
    <location>
        <begin position="115"/>
        <end position="134"/>
    </location>
</feature>
<dbReference type="EMBL" id="ML769614">
    <property type="protein sequence ID" value="KAE9391750.1"/>
    <property type="molecule type" value="Genomic_DNA"/>
</dbReference>
<evidence type="ECO:0000256" key="1">
    <source>
        <dbReference type="SAM" id="Phobius"/>
    </source>
</evidence>
<keyword evidence="1" id="KW-0812">Transmembrane</keyword>
<feature type="transmembrane region" description="Helical" evidence="1">
    <location>
        <begin position="41"/>
        <end position="63"/>
    </location>
</feature>
<dbReference type="PANTHER" id="PTHR40465:SF1">
    <property type="entry name" value="DUF6534 DOMAIN-CONTAINING PROTEIN"/>
    <property type="match status" value="1"/>
</dbReference>
<feature type="transmembrane region" description="Helical" evidence="1">
    <location>
        <begin position="146"/>
        <end position="173"/>
    </location>
</feature>
<dbReference type="PANTHER" id="PTHR40465">
    <property type="entry name" value="CHROMOSOME 1, WHOLE GENOME SHOTGUN SEQUENCE"/>
    <property type="match status" value="1"/>
</dbReference>
<reference evidence="2" key="1">
    <citation type="journal article" date="2019" name="Environ. Microbiol.">
        <title>Fungal ecological strategies reflected in gene transcription - a case study of two litter decomposers.</title>
        <authorList>
            <person name="Barbi F."/>
            <person name="Kohler A."/>
            <person name="Barry K."/>
            <person name="Baskaran P."/>
            <person name="Daum C."/>
            <person name="Fauchery L."/>
            <person name="Ihrmark K."/>
            <person name="Kuo A."/>
            <person name="LaButti K."/>
            <person name="Lipzen A."/>
            <person name="Morin E."/>
            <person name="Grigoriev I.V."/>
            <person name="Henrissat B."/>
            <person name="Lindahl B."/>
            <person name="Martin F."/>
        </authorList>
    </citation>
    <scope>NUCLEOTIDE SEQUENCE</scope>
    <source>
        <strain evidence="2">JB14</strain>
    </source>
</reference>
<keyword evidence="1" id="KW-0472">Membrane</keyword>
<gene>
    <name evidence="2" type="ORF">BT96DRAFT_1023950</name>
</gene>
<evidence type="ECO:0008006" key="4">
    <source>
        <dbReference type="Google" id="ProtNLM"/>
    </source>
</evidence>
<feature type="transmembrane region" description="Helical" evidence="1">
    <location>
        <begin position="185"/>
        <end position="210"/>
    </location>
</feature>
<dbReference type="AlphaFoldDB" id="A0A6A4H248"/>
<protein>
    <recommendedName>
        <fullName evidence="4">Integral membrane protein</fullName>
    </recommendedName>
</protein>
<name>A0A6A4H248_9AGAR</name>
<evidence type="ECO:0000313" key="2">
    <source>
        <dbReference type="EMBL" id="KAE9391750.1"/>
    </source>
</evidence>
<keyword evidence="1" id="KW-1133">Transmembrane helix</keyword>
<keyword evidence="3" id="KW-1185">Reference proteome</keyword>
<proteinExistence type="predicted"/>
<dbReference type="Proteomes" id="UP000799118">
    <property type="component" value="Unassembled WGS sequence"/>
</dbReference>
<accession>A0A6A4H248</accession>
<dbReference type="OrthoDB" id="2535105at2759"/>
<evidence type="ECO:0000313" key="3">
    <source>
        <dbReference type="Proteomes" id="UP000799118"/>
    </source>
</evidence>
<organism evidence="2 3">
    <name type="scientific">Gymnopus androsaceus JB14</name>
    <dbReference type="NCBI Taxonomy" id="1447944"/>
    <lineage>
        <taxon>Eukaryota</taxon>
        <taxon>Fungi</taxon>
        <taxon>Dikarya</taxon>
        <taxon>Basidiomycota</taxon>
        <taxon>Agaricomycotina</taxon>
        <taxon>Agaricomycetes</taxon>
        <taxon>Agaricomycetidae</taxon>
        <taxon>Agaricales</taxon>
        <taxon>Marasmiineae</taxon>
        <taxon>Omphalotaceae</taxon>
        <taxon>Gymnopus</taxon>
    </lineage>
</organism>
<feature type="transmembrane region" description="Helical" evidence="1">
    <location>
        <begin position="75"/>
        <end position="103"/>
    </location>
</feature>